<evidence type="ECO:0000256" key="1">
    <source>
        <dbReference type="ARBA" id="ARBA00023002"/>
    </source>
</evidence>
<proteinExistence type="predicted"/>
<dbReference type="Pfam" id="PF03446">
    <property type="entry name" value="NAD_binding_2"/>
    <property type="match status" value="1"/>
</dbReference>
<dbReference type="PIRSF" id="PIRSF000103">
    <property type="entry name" value="HIBADH"/>
    <property type="match status" value="1"/>
</dbReference>
<comment type="caution">
    <text evidence="6">The sequence shown here is derived from an EMBL/GenBank/DDBJ whole genome shotgun (WGS) entry which is preliminary data.</text>
</comment>
<feature type="domain" description="6-phosphogluconate dehydrogenase NADP-binding" evidence="4">
    <location>
        <begin position="3"/>
        <end position="161"/>
    </location>
</feature>
<dbReference type="Gene3D" id="1.10.1040.10">
    <property type="entry name" value="N-(1-d-carboxylethyl)-l-norvaline Dehydrogenase, domain 2"/>
    <property type="match status" value="1"/>
</dbReference>
<dbReference type="PANTHER" id="PTHR43580:SF2">
    <property type="entry name" value="CYTOKINE-LIKE NUCLEAR FACTOR N-PAC"/>
    <property type="match status" value="1"/>
</dbReference>
<dbReference type="EMBL" id="PDZR01000020">
    <property type="protein sequence ID" value="PNG25058.1"/>
    <property type="molecule type" value="Genomic_DNA"/>
</dbReference>
<evidence type="ECO:0000256" key="2">
    <source>
        <dbReference type="ARBA" id="ARBA00023027"/>
    </source>
</evidence>
<dbReference type="GO" id="GO:0016491">
    <property type="term" value="F:oxidoreductase activity"/>
    <property type="evidence" value="ECO:0007669"/>
    <property type="project" value="UniProtKB-KW"/>
</dbReference>
<feature type="domain" description="3-hydroxyisobutyrate dehydrogenase-like NAD-binding" evidence="5">
    <location>
        <begin position="166"/>
        <end position="284"/>
    </location>
</feature>
<dbReference type="PANTHER" id="PTHR43580">
    <property type="entry name" value="OXIDOREDUCTASE GLYR1-RELATED"/>
    <property type="match status" value="1"/>
</dbReference>
<dbReference type="PROSITE" id="PS00895">
    <property type="entry name" value="3_HYDROXYISOBUT_DH"/>
    <property type="match status" value="1"/>
</dbReference>
<protein>
    <submittedName>
        <fullName evidence="6">6-phosphogluconate dehydrogenase</fullName>
    </submittedName>
</protein>
<keyword evidence="1" id="KW-0560">Oxidoreductase</keyword>
<dbReference type="Pfam" id="PF14833">
    <property type="entry name" value="NAD_binding_11"/>
    <property type="match status" value="1"/>
</dbReference>
<reference evidence="6 7" key="1">
    <citation type="submission" date="2017-10" db="EMBL/GenBank/DDBJ databases">
        <title>Genome announcement of Methylocella silvestris TVC from permafrost.</title>
        <authorList>
            <person name="Wang J."/>
            <person name="Geng K."/>
            <person name="Ul-Haque F."/>
            <person name="Crombie A.T."/>
            <person name="Street L.E."/>
            <person name="Wookey P.A."/>
            <person name="Murrell J.C."/>
            <person name="Pratscher J."/>
        </authorList>
    </citation>
    <scope>NUCLEOTIDE SEQUENCE [LARGE SCALE GENOMIC DNA]</scope>
    <source>
        <strain evidence="6 7">TVC</strain>
    </source>
</reference>
<gene>
    <name evidence="6" type="ORF">CR492_15550</name>
</gene>
<feature type="active site" evidence="3">
    <location>
        <position position="171"/>
    </location>
</feature>
<dbReference type="GO" id="GO:0051287">
    <property type="term" value="F:NAD binding"/>
    <property type="evidence" value="ECO:0007669"/>
    <property type="project" value="InterPro"/>
</dbReference>
<dbReference type="InterPro" id="IPR008927">
    <property type="entry name" value="6-PGluconate_DH-like_C_sf"/>
</dbReference>
<evidence type="ECO:0000313" key="7">
    <source>
        <dbReference type="Proteomes" id="UP000236286"/>
    </source>
</evidence>
<dbReference type="GO" id="GO:0016054">
    <property type="term" value="P:organic acid catabolic process"/>
    <property type="evidence" value="ECO:0007669"/>
    <property type="project" value="UniProtKB-ARBA"/>
</dbReference>
<evidence type="ECO:0000259" key="4">
    <source>
        <dbReference type="Pfam" id="PF03446"/>
    </source>
</evidence>
<dbReference type="InterPro" id="IPR013328">
    <property type="entry name" value="6PGD_dom2"/>
</dbReference>
<dbReference type="OrthoDB" id="9812907at2"/>
<dbReference type="Gene3D" id="3.40.50.720">
    <property type="entry name" value="NAD(P)-binding Rossmann-like Domain"/>
    <property type="match status" value="1"/>
</dbReference>
<evidence type="ECO:0000313" key="6">
    <source>
        <dbReference type="EMBL" id="PNG25058.1"/>
    </source>
</evidence>
<dbReference type="InterPro" id="IPR029154">
    <property type="entry name" value="HIBADH-like_NADP-bd"/>
</dbReference>
<name>A0A2J7TE60_METSI</name>
<evidence type="ECO:0000256" key="3">
    <source>
        <dbReference type="PIRSR" id="PIRSR000103-1"/>
    </source>
</evidence>
<dbReference type="SUPFAM" id="SSF48179">
    <property type="entry name" value="6-phosphogluconate dehydrogenase C-terminal domain-like"/>
    <property type="match status" value="1"/>
</dbReference>
<dbReference type="InterPro" id="IPR051265">
    <property type="entry name" value="HIBADH-related_NP60_sf"/>
</dbReference>
<dbReference type="SUPFAM" id="SSF51735">
    <property type="entry name" value="NAD(P)-binding Rossmann-fold domains"/>
    <property type="match status" value="1"/>
</dbReference>
<dbReference type="GO" id="GO:0050661">
    <property type="term" value="F:NADP binding"/>
    <property type="evidence" value="ECO:0007669"/>
    <property type="project" value="InterPro"/>
</dbReference>
<dbReference type="InterPro" id="IPR015815">
    <property type="entry name" value="HIBADH-related"/>
</dbReference>
<accession>A0A2J7TE60</accession>
<dbReference type="Proteomes" id="UP000236286">
    <property type="component" value="Unassembled WGS sequence"/>
</dbReference>
<dbReference type="InterPro" id="IPR006115">
    <property type="entry name" value="6PGDH_NADP-bd"/>
</dbReference>
<dbReference type="InterPro" id="IPR002204">
    <property type="entry name" value="3-OH-isobutyrate_DH-rel_CS"/>
</dbReference>
<organism evidence="6 7">
    <name type="scientific">Methylocella silvestris</name>
    <dbReference type="NCBI Taxonomy" id="199596"/>
    <lineage>
        <taxon>Bacteria</taxon>
        <taxon>Pseudomonadati</taxon>
        <taxon>Pseudomonadota</taxon>
        <taxon>Alphaproteobacteria</taxon>
        <taxon>Hyphomicrobiales</taxon>
        <taxon>Beijerinckiaceae</taxon>
        <taxon>Methylocella</taxon>
    </lineage>
</organism>
<dbReference type="RefSeq" id="WP_102844645.1">
    <property type="nucleotide sequence ID" value="NZ_PDZR01000020.1"/>
</dbReference>
<dbReference type="InterPro" id="IPR036291">
    <property type="entry name" value="NAD(P)-bd_dom_sf"/>
</dbReference>
<keyword evidence="2" id="KW-0520">NAD</keyword>
<dbReference type="AlphaFoldDB" id="A0A2J7TE60"/>
<evidence type="ECO:0000259" key="5">
    <source>
        <dbReference type="Pfam" id="PF14833"/>
    </source>
</evidence>
<sequence length="295" mass="31298">MHIAFLGLGNMGSAMVRNLVKNGHKVVAWNRSLEPTKPINALGVAIERTPAEACKNAEIAITMLADDGAAEAVTLGKDGLIEGLAEGAVHVSMSTISVALSEKFTEAHAARGQLYAAAPVFGRPEAAEAQKLTVAAAGKRQTIAKIRPALESIGQKIFVMGEEPSQANLVKLTGNFLITCVIESLAEAFALTAKGGIETQKVFELLTESLFSAPVYKTYGGLILEGKFSPPGFKMPLGQKDNRLLQQAAEKLEVPLPFAAIIRDRFLAARANGDSELDWSAIAKRAAEDAGFEVK</sequence>